<dbReference type="Proteomes" id="UP001152795">
    <property type="component" value="Unassembled WGS sequence"/>
</dbReference>
<evidence type="ECO:0000313" key="1">
    <source>
        <dbReference type="EMBL" id="CAB4022974.1"/>
    </source>
</evidence>
<comment type="caution">
    <text evidence="1">The sequence shown here is derived from an EMBL/GenBank/DDBJ whole genome shotgun (WGS) entry which is preliminary data.</text>
</comment>
<protein>
    <submittedName>
        <fullName evidence="1">Uncharacterized protein</fullName>
    </submittedName>
</protein>
<dbReference type="AlphaFoldDB" id="A0A6S7IUC8"/>
<evidence type="ECO:0000313" key="2">
    <source>
        <dbReference type="Proteomes" id="UP001152795"/>
    </source>
</evidence>
<dbReference type="EMBL" id="CACRXK020012247">
    <property type="protein sequence ID" value="CAB4022974.1"/>
    <property type="molecule type" value="Genomic_DNA"/>
</dbReference>
<gene>
    <name evidence="1" type="ORF">PACLA_8A005703</name>
</gene>
<organism evidence="1 2">
    <name type="scientific">Paramuricea clavata</name>
    <name type="common">Red gorgonian</name>
    <name type="synonym">Violescent sea-whip</name>
    <dbReference type="NCBI Taxonomy" id="317549"/>
    <lineage>
        <taxon>Eukaryota</taxon>
        <taxon>Metazoa</taxon>
        <taxon>Cnidaria</taxon>
        <taxon>Anthozoa</taxon>
        <taxon>Octocorallia</taxon>
        <taxon>Malacalcyonacea</taxon>
        <taxon>Plexauridae</taxon>
        <taxon>Paramuricea</taxon>
    </lineage>
</organism>
<proteinExistence type="predicted"/>
<reference evidence="1" key="1">
    <citation type="submission" date="2020-04" db="EMBL/GenBank/DDBJ databases">
        <authorList>
            <person name="Alioto T."/>
            <person name="Alioto T."/>
            <person name="Gomez Garrido J."/>
        </authorList>
    </citation>
    <scope>NUCLEOTIDE SEQUENCE</scope>
    <source>
        <strain evidence="1">A484AB</strain>
    </source>
</reference>
<sequence>MLKVLKTYGVFSLRIMKPNVEMYLSRTVSAKFSGLSYVEKFKTNAKTEILVGKLYKKYLLTTGMIFNNIPLGTFISSFTGVYLRYLDMFQAKNGNNKIGLSLSAHQVDLTNIPFMAYTSEPLASAFSTNIPNGLYMAALTGTPKNCQEYNTFCRLIQIVLGKDREFMLTGETSWQWTHFKASIQNPAMSQQLPVEKVNIEVKGSNKTGLLFGVQPYIAYKVNGDVLPSDEKLKRIVFTGTLFYSTSGRQLEGKLKTNAVWKSAFGYPQLTVKRMSAGLSVRLVRPHFPNKLETRGDFEIGLHCKDYENDCITGTAYIGMSDERNEQYFHGVMSRFTIQDILRVHGVQSTLPAPIASIGFPDGLEITFAKQVHNLEAIGGPIIKPGFTMRGKIQVLGLESDCSVNLKPNEFMVDADINGDKGPIKLGGVTPLYRSRRDRKNGPKLYLETRFSPKTYVKAHIDGYTRIFGVFDEIRILMTRRHFAIRLVTSIFQTFKVRINVMANYSEDLSRTHFKARVVFIGGLARLTRASSKHVMQILKNEKEKLQTARKEMSAIKTECQTDSKTECDVCLKSSTCRTKLDSCREKLTLKERLEYSRSSATHFCQRVVRNNCQLTADDCKALCQNITKANHSCKTLSQSQKTLQQMKKSLQWVGTVRAMFSSGLCQIHSITFETKLTPDYIGDIYVNAKLDITIFGQRRKIDGVRLKFGQFARLAADVARNAVEWFRKSNT</sequence>
<accession>A0A6S7IUC8</accession>
<name>A0A6S7IUC8_PARCT</name>
<keyword evidence="2" id="KW-1185">Reference proteome</keyword>
<dbReference type="OrthoDB" id="2431000at2759"/>